<dbReference type="AlphaFoldDB" id="A0A7S3JKY2"/>
<dbReference type="InterPro" id="IPR011009">
    <property type="entry name" value="Kinase-like_dom_sf"/>
</dbReference>
<gene>
    <name evidence="9" type="ORF">EHAR0213_LOCUS14781</name>
</gene>
<dbReference type="GO" id="GO:0004674">
    <property type="term" value="F:protein serine/threonine kinase activity"/>
    <property type="evidence" value="ECO:0007669"/>
    <property type="project" value="UniProtKB-KW"/>
</dbReference>
<reference evidence="9" key="1">
    <citation type="submission" date="2021-01" db="EMBL/GenBank/DDBJ databases">
        <authorList>
            <person name="Corre E."/>
            <person name="Pelletier E."/>
            <person name="Niang G."/>
            <person name="Scheremetjew M."/>
            <person name="Finn R."/>
            <person name="Kale V."/>
            <person name="Holt S."/>
            <person name="Cochrane G."/>
            <person name="Meng A."/>
            <person name="Brown T."/>
            <person name="Cohen L."/>
        </authorList>
    </citation>
    <scope>NUCLEOTIDE SEQUENCE</scope>
    <source>
        <strain evidence="9">FSP1.4</strain>
    </source>
</reference>
<dbReference type="SMART" id="SM00133">
    <property type="entry name" value="S_TK_X"/>
    <property type="match status" value="1"/>
</dbReference>
<dbReference type="Gene3D" id="3.30.200.20">
    <property type="entry name" value="Phosphorylase Kinase, domain 1"/>
    <property type="match status" value="1"/>
</dbReference>
<evidence type="ECO:0000256" key="6">
    <source>
        <dbReference type="SAM" id="MobiDB-lite"/>
    </source>
</evidence>
<evidence type="ECO:0000256" key="1">
    <source>
        <dbReference type="ARBA" id="ARBA00022527"/>
    </source>
</evidence>
<keyword evidence="4" id="KW-0418">Kinase</keyword>
<feature type="compositionally biased region" description="Polar residues" evidence="6">
    <location>
        <begin position="118"/>
        <end position="127"/>
    </location>
</feature>
<feature type="domain" description="AGC-kinase C-terminal" evidence="8">
    <location>
        <begin position="77"/>
        <end position="146"/>
    </location>
</feature>
<keyword evidence="2" id="KW-0808">Transferase</keyword>
<dbReference type="Gene3D" id="1.10.510.10">
    <property type="entry name" value="Transferase(Phosphotransferase) domain 1"/>
    <property type="match status" value="1"/>
</dbReference>
<evidence type="ECO:0008006" key="10">
    <source>
        <dbReference type="Google" id="ProtNLM"/>
    </source>
</evidence>
<evidence type="ECO:0000256" key="5">
    <source>
        <dbReference type="ARBA" id="ARBA00022840"/>
    </source>
</evidence>
<evidence type="ECO:0000256" key="4">
    <source>
        <dbReference type="ARBA" id="ARBA00022777"/>
    </source>
</evidence>
<dbReference type="GO" id="GO:0005524">
    <property type="term" value="F:ATP binding"/>
    <property type="evidence" value="ECO:0007669"/>
    <property type="project" value="UniProtKB-KW"/>
</dbReference>
<name>A0A7S3JKY2_9SPIT</name>
<dbReference type="InterPro" id="IPR000961">
    <property type="entry name" value="AGC-kinase_C"/>
</dbReference>
<protein>
    <recommendedName>
        <fullName evidence="10">AGC-kinase C-terminal domain-containing protein</fullName>
    </recommendedName>
</protein>
<accession>A0A7S3JKY2</accession>
<dbReference type="PROSITE" id="PS51285">
    <property type="entry name" value="AGC_KINASE_CTER"/>
    <property type="match status" value="1"/>
</dbReference>
<dbReference type="SUPFAM" id="SSF56112">
    <property type="entry name" value="Protein kinase-like (PK-like)"/>
    <property type="match status" value="1"/>
</dbReference>
<keyword evidence="1" id="KW-0723">Serine/threonine-protein kinase</keyword>
<sequence>MLTGLPPFYDKNRQELYNNIKNMDIDFLNDDDLIEKGVSEEAKDLLSKLLVKDPKKRLGGGPRDAVEIKEHPWFGEKFINWDAIYNKTEKPPYVPNLQNEDDPDHFDEQFTKMDPHGSYNTRGIQQKLSEDQWSDFDLDAEEESDE</sequence>
<evidence type="ECO:0000256" key="3">
    <source>
        <dbReference type="ARBA" id="ARBA00022741"/>
    </source>
</evidence>
<evidence type="ECO:0000259" key="8">
    <source>
        <dbReference type="PROSITE" id="PS51285"/>
    </source>
</evidence>
<dbReference type="PROSITE" id="PS50011">
    <property type="entry name" value="PROTEIN_KINASE_DOM"/>
    <property type="match status" value="1"/>
</dbReference>
<dbReference type="EMBL" id="HBII01035342">
    <property type="protein sequence ID" value="CAE0355864.1"/>
    <property type="molecule type" value="Transcribed_RNA"/>
</dbReference>
<proteinExistence type="predicted"/>
<feature type="domain" description="Protein kinase" evidence="7">
    <location>
        <begin position="1"/>
        <end position="74"/>
    </location>
</feature>
<organism evidence="9">
    <name type="scientific">Euplotes harpa</name>
    <dbReference type="NCBI Taxonomy" id="151035"/>
    <lineage>
        <taxon>Eukaryota</taxon>
        <taxon>Sar</taxon>
        <taxon>Alveolata</taxon>
        <taxon>Ciliophora</taxon>
        <taxon>Intramacronucleata</taxon>
        <taxon>Spirotrichea</taxon>
        <taxon>Hypotrichia</taxon>
        <taxon>Euplotida</taxon>
        <taxon>Euplotidae</taxon>
        <taxon>Euplotes</taxon>
    </lineage>
</organism>
<dbReference type="InterPro" id="IPR000719">
    <property type="entry name" value="Prot_kinase_dom"/>
</dbReference>
<feature type="compositionally biased region" description="Acidic residues" evidence="6">
    <location>
        <begin position="132"/>
        <end position="146"/>
    </location>
</feature>
<keyword evidence="3" id="KW-0547">Nucleotide-binding</keyword>
<feature type="compositionally biased region" description="Basic and acidic residues" evidence="6">
    <location>
        <begin position="106"/>
        <end position="115"/>
    </location>
</feature>
<evidence type="ECO:0000313" key="9">
    <source>
        <dbReference type="EMBL" id="CAE0355864.1"/>
    </source>
</evidence>
<feature type="region of interest" description="Disordered" evidence="6">
    <location>
        <begin position="90"/>
        <end position="146"/>
    </location>
</feature>
<evidence type="ECO:0000256" key="2">
    <source>
        <dbReference type="ARBA" id="ARBA00022679"/>
    </source>
</evidence>
<dbReference type="Pfam" id="PF00069">
    <property type="entry name" value="Pkinase"/>
    <property type="match status" value="1"/>
</dbReference>
<keyword evidence="5" id="KW-0067">ATP-binding</keyword>
<dbReference type="PANTHER" id="PTHR24351">
    <property type="entry name" value="RIBOSOMAL PROTEIN S6 KINASE"/>
    <property type="match status" value="1"/>
</dbReference>
<evidence type="ECO:0000259" key="7">
    <source>
        <dbReference type="PROSITE" id="PS50011"/>
    </source>
</evidence>